<feature type="DNA-binding region" description="OmpR/PhoB-type" evidence="3">
    <location>
        <begin position="1"/>
        <end position="99"/>
    </location>
</feature>
<evidence type="ECO:0000256" key="3">
    <source>
        <dbReference type="PROSITE-ProRule" id="PRU01091"/>
    </source>
</evidence>
<evidence type="ECO:0000313" key="6">
    <source>
        <dbReference type="Proteomes" id="UP000284824"/>
    </source>
</evidence>
<comment type="caution">
    <text evidence="5">The sequence shown here is derived from an EMBL/GenBank/DDBJ whole genome shotgun (WGS) entry which is preliminary data.</text>
</comment>
<accession>A0A438LZN2</accession>
<sequence length="239" mass="26095">MGPKVTFRCFSSFIVEVGGAPVDLSQVRRRARTLLRLLAVHTGRPVHREQVIEALWPDAGPATAIRSLHVAVSTLRRLLTEHTGHGMVGRSGEAYLLDLPAGAACDVQLFRVSVAAAERARRMGDPDARIPALRAAVAAYTGDLLPEDGPAEWVLHERSILRYQAARSAAELAAAELSRGCGDEAVAAATRCLEIDEYYDDGWRLLIEANRERGDVMGVARARRRYNEALAALEDPYEA</sequence>
<dbReference type="InterPro" id="IPR001867">
    <property type="entry name" value="OmpR/PhoB-type_DNA-bd"/>
</dbReference>
<dbReference type="PROSITE" id="PS51755">
    <property type="entry name" value="OMPR_PHOB"/>
    <property type="match status" value="1"/>
</dbReference>
<dbReference type="PANTHER" id="PTHR35807:SF2">
    <property type="entry name" value="TRANSCRIPTIONAL ACTIVATOR DOMAIN"/>
    <property type="match status" value="1"/>
</dbReference>
<organism evidence="5 6">
    <name type="scientific">Nonomuraea polychroma</name>
    <dbReference type="NCBI Taxonomy" id="46176"/>
    <lineage>
        <taxon>Bacteria</taxon>
        <taxon>Bacillati</taxon>
        <taxon>Actinomycetota</taxon>
        <taxon>Actinomycetes</taxon>
        <taxon>Streptosporangiales</taxon>
        <taxon>Streptosporangiaceae</taxon>
        <taxon>Nonomuraea</taxon>
    </lineage>
</organism>
<dbReference type="SUPFAM" id="SSF46894">
    <property type="entry name" value="C-terminal effector domain of the bipartite response regulators"/>
    <property type="match status" value="1"/>
</dbReference>
<dbReference type="Gene3D" id="1.25.40.10">
    <property type="entry name" value="Tetratricopeptide repeat domain"/>
    <property type="match status" value="1"/>
</dbReference>
<dbReference type="EMBL" id="SAUN01000001">
    <property type="protein sequence ID" value="RVX38990.1"/>
    <property type="molecule type" value="Genomic_DNA"/>
</dbReference>
<dbReference type="InterPro" id="IPR011990">
    <property type="entry name" value="TPR-like_helical_dom_sf"/>
</dbReference>
<dbReference type="RefSeq" id="WP_164903509.1">
    <property type="nucleotide sequence ID" value="NZ_SAUN01000001.1"/>
</dbReference>
<keyword evidence="6" id="KW-1185">Reference proteome</keyword>
<evidence type="ECO:0000256" key="1">
    <source>
        <dbReference type="ARBA" id="ARBA00005820"/>
    </source>
</evidence>
<dbReference type="InterPro" id="IPR036388">
    <property type="entry name" value="WH-like_DNA-bd_sf"/>
</dbReference>
<dbReference type="Gene3D" id="1.10.10.10">
    <property type="entry name" value="Winged helix-like DNA-binding domain superfamily/Winged helix DNA-binding domain"/>
    <property type="match status" value="1"/>
</dbReference>
<comment type="similarity">
    <text evidence="1">Belongs to the AfsR/DnrI/RedD regulatory family.</text>
</comment>
<dbReference type="InterPro" id="IPR005158">
    <property type="entry name" value="BTAD"/>
</dbReference>
<dbReference type="SUPFAM" id="SSF48452">
    <property type="entry name" value="TPR-like"/>
    <property type="match status" value="1"/>
</dbReference>
<dbReference type="GO" id="GO:0006355">
    <property type="term" value="P:regulation of DNA-templated transcription"/>
    <property type="evidence" value="ECO:0007669"/>
    <property type="project" value="InterPro"/>
</dbReference>
<dbReference type="GO" id="GO:0003677">
    <property type="term" value="F:DNA binding"/>
    <property type="evidence" value="ECO:0007669"/>
    <property type="project" value="UniProtKB-UniRule"/>
</dbReference>
<dbReference type="SMART" id="SM00862">
    <property type="entry name" value="Trans_reg_C"/>
    <property type="match status" value="1"/>
</dbReference>
<dbReference type="SMART" id="SM01043">
    <property type="entry name" value="BTAD"/>
    <property type="match status" value="1"/>
</dbReference>
<keyword evidence="2 3" id="KW-0238">DNA-binding</keyword>
<dbReference type="Pfam" id="PF03704">
    <property type="entry name" value="BTAD"/>
    <property type="match status" value="1"/>
</dbReference>
<dbReference type="InterPro" id="IPR016032">
    <property type="entry name" value="Sig_transdc_resp-reg_C-effctor"/>
</dbReference>
<evidence type="ECO:0000313" key="5">
    <source>
        <dbReference type="EMBL" id="RVX38990.1"/>
    </source>
</evidence>
<gene>
    <name evidence="5" type="ORF">EDD27_1322</name>
</gene>
<name>A0A438LZN2_9ACTN</name>
<dbReference type="PANTHER" id="PTHR35807">
    <property type="entry name" value="TRANSCRIPTIONAL REGULATOR REDD-RELATED"/>
    <property type="match status" value="1"/>
</dbReference>
<dbReference type="GO" id="GO:0000160">
    <property type="term" value="P:phosphorelay signal transduction system"/>
    <property type="evidence" value="ECO:0007669"/>
    <property type="project" value="InterPro"/>
</dbReference>
<dbReference type="Proteomes" id="UP000284824">
    <property type="component" value="Unassembled WGS sequence"/>
</dbReference>
<feature type="domain" description="OmpR/PhoB-type" evidence="4">
    <location>
        <begin position="1"/>
        <end position="99"/>
    </location>
</feature>
<reference evidence="5 6" key="1">
    <citation type="submission" date="2019-01" db="EMBL/GenBank/DDBJ databases">
        <title>Sequencing the genomes of 1000 actinobacteria strains.</title>
        <authorList>
            <person name="Klenk H.-P."/>
        </authorList>
    </citation>
    <scope>NUCLEOTIDE SEQUENCE [LARGE SCALE GENOMIC DNA]</scope>
    <source>
        <strain evidence="5 6">DSM 43925</strain>
    </source>
</reference>
<dbReference type="AlphaFoldDB" id="A0A438LZN2"/>
<evidence type="ECO:0000259" key="4">
    <source>
        <dbReference type="PROSITE" id="PS51755"/>
    </source>
</evidence>
<evidence type="ECO:0000256" key="2">
    <source>
        <dbReference type="ARBA" id="ARBA00023125"/>
    </source>
</evidence>
<proteinExistence type="inferred from homology"/>
<protein>
    <submittedName>
        <fullName evidence="5">DNA-binding SARP family transcriptional activator</fullName>
    </submittedName>
</protein>
<dbReference type="Pfam" id="PF00486">
    <property type="entry name" value="Trans_reg_C"/>
    <property type="match status" value="1"/>
</dbReference>
<dbReference type="InterPro" id="IPR051677">
    <property type="entry name" value="AfsR-DnrI-RedD_regulator"/>
</dbReference>